<evidence type="ECO:0000256" key="2">
    <source>
        <dbReference type="ARBA" id="ARBA00022670"/>
    </source>
</evidence>
<keyword evidence="4 6" id="KW-0378">Hydrolase</keyword>
<name>W6YAA8_COCC2</name>
<dbReference type="SUPFAM" id="SSF52025">
    <property type="entry name" value="PA domain"/>
    <property type="match status" value="1"/>
</dbReference>
<dbReference type="InterPro" id="IPR007484">
    <property type="entry name" value="Peptidase_M28"/>
</dbReference>
<protein>
    <recommendedName>
        <fullName evidence="6">Peptide hydrolase</fullName>
        <ecNumber evidence="6">3.4.-.-</ecNumber>
    </recommendedName>
</protein>
<dbReference type="Gene3D" id="3.50.30.30">
    <property type="match status" value="1"/>
</dbReference>
<sequence length="487" mass="52121">MRYSIIFTTLVASVSASDKPAVNPTLLKSQILRDNLLAGAQKLEDFANVTPNKSRSMGSPGQVATLKWLKDNLDALDYYDVSLQTFPWVVSWSDQINSFSINGTALSNLTSSLFEYSPTAKVTAPLIIVEGGCNRTDYTPAVAGKITLIARGTCDYGIKSAYSGAFGAVGSILYNIDDRGPEVGTLLAPPRPEGPYVPTLNIIKNVSTPIVAALKRGEKIYASFDVYSDIRNITSSNLIATTKSGDHNNKLVVGAHSDGVLQGPAINDVASGLVGVYEVAKGLSKYKIKNAVTFAFWTAQQAGCLPGSSHFINNLTPAENAKIRAYLNFDLLGSLNYVHQTYDGDGKAFGTPGPDGSTQIQNLFQQYFKAAGTSTIPKEYDGLSDHVPFVAAGIPVGGTSTGRDIQKTPEQATIFGGTAGVDYDPCFHLPCDTVKNLNLDAWVLHTKGIAEAVATYANSWEGFPKRTNSAAKRSVIRARESKEKSHA</sequence>
<dbReference type="EC" id="3.4.-.-" evidence="6"/>
<dbReference type="GO" id="GO:0008235">
    <property type="term" value="F:metalloexopeptidase activity"/>
    <property type="evidence" value="ECO:0007669"/>
    <property type="project" value="InterPro"/>
</dbReference>
<feature type="signal peptide" evidence="6">
    <location>
        <begin position="1"/>
        <end position="16"/>
    </location>
</feature>
<dbReference type="InterPro" id="IPR003137">
    <property type="entry name" value="PA_domain"/>
</dbReference>
<dbReference type="InterPro" id="IPR046450">
    <property type="entry name" value="PA_dom_sf"/>
</dbReference>
<dbReference type="HOGENOM" id="CLU_024336_0_0_1"/>
<dbReference type="PANTHER" id="PTHR12147">
    <property type="entry name" value="METALLOPEPTIDASE M28 FAMILY MEMBER"/>
    <property type="match status" value="1"/>
</dbReference>
<keyword evidence="6" id="KW-0732">Signal</keyword>
<dbReference type="Pfam" id="PF04389">
    <property type="entry name" value="Peptidase_M28"/>
    <property type="match status" value="1"/>
</dbReference>
<keyword evidence="10" id="KW-1185">Reference proteome</keyword>
<dbReference type="Pfam" id="PF02225">
    <property type="entry name" value="PA"/>
    <property type="match status" value="1"/>
</dbReference>
<dbReference type="Proteomes" id="UP000053841">
    <property type="component" value="Unassembled WGS sequence"/>
</dbReference>
<evidence type="ECO:0000256" key="4">
    <source>
        <dbReference type="ARBA" id="ARBA00022801"/>
    </source>
</evidence>
<evidence type="ECO:0000313" key="10">
    <source>
        <dbReference type="Proteomes" id="UP000053841"/>
    </source>
</evidence>
<keyword evidence="2 6" id="KW-0645">Protease</keyword>
<evidence type="ECO:0000259" key="8">
    <source>
        <dbReference type="Pfam" id="PF04389"/>
    </source>
</evidence>
<comment type="cofactor">
    <cofactor evidence="1">
        <name>Zn(2+)</name>
        <dbReference type="ChEBI" id="CHEBI:29105"/>
    </cofactor>
</comment>
<evidence type="ECO:0000256" key="5">
    <source>
        <dbReference type="ARBA" id="ARBA00022833"/>
    </source>
</evidence>
<dbReference type="OrthoDB" id="10013407at2759"/>
<dbReference type="InterPro" id="IPR045175">
    <property type="entry name" value="M28_fam"/>
</dbReference>
<evidence type="ECO:0000256" key="3">
    <source>
        <dbReference type="ARBA" id="ARBA00022723"/>
    </source>
</evidence>
<dbReference type="EMBL" id="KI964583">
    <property type="protein sequence ID" value="EUC34903.1"/>
    <property type="molecule type" value="Genomic_DNA"/>
</dbReference>
<reference evidence="9 10" key="1">
    <citation type="journal article" date="2013" name="PLoS Genet.">
        <title>Comparative genome structure, secondary metabolite, and effector coding capacity across Cochliobolus pathogens.</title>
        <authorList>
            <person name="Condon B.J."/>
            <person name="Leng Y."/>
            <person name="Wu D."/>
            <person name="Bushley K.E."/>
            <person name="Ohm R.A."/>
            <person name="Otillar R."/>
            <person name="Martin J."/>
            <person name="Schackwitz W."/>
            <person name="Grimwood J."/>
            <person name="MohdZainudin N."/>
            <person name="Xue C."/>
            <person name="Wang R."/>
            <person name="Manning V.A."/>
            <person name="Dhillon B."/>
            <person name="Tu Z.J."/>
            <person name="Steffenson B.J."/>
            <person name="Salamov A."/>
            <person name="Sun H."/>
            <person name="Lowry S."/>
            <person name="LaButti K."/>
            <person name="Han J."/>
            <person name="Copeland A."/>
            <person name="Lindquist E."/>
            <person name="Barry K."/>
            <person name="Schmutz J."/>
            <person name="Baker S.E."/>
            <person name="Ciuffetti L.M."/>
            <person name="Grigoriev I.V."/>
            <person name="Zhong S."/>
            <person name="Turgeon B.G."/>
        </authorList>
    </citation>
    <scope>NUCLEOTIDE SEQUENCE [LARGE SCALE GENOMIC DNA]</scope>
    <source>
        <strain evidence="9 10">26-R-13</strain>
    </source>
</reference>
<dbReference type="GO" id="GO:0046872">
    <property type="term" value="F:metal ion binding"/>
    <property type="evidence" value="ECO:0007669"/>
    <property type="project" value="UniProtKB-KW"/>
</dbReference>
<gene>
    <name evidence="9" type="ORF">COCCADRAFT_35478</name>
</gene>
<dbReference type="GeneID" id="19148014"/>
<dbReference type="PANTHER" id="PTHR12147:SF57">
    <property type="entry name" value="PEPTIDE HYDROLASE"/>
    <property type="match status" value="1"/>
</dbReference>
<evidence type="ECO:0000259" key="7">
    <source>
        <dbReference type="Pfam" id="PF02225"/>
    </source>
</evidence>
<keyword evidence="5 6" id="KW-0862">Zinc</keyword>
<dbReference type="Gene3D" id="3.40.630.10">
    <property type="entry name" value="Zn peptidases"/>
    <property type="match status" value="1"/>
</dbReference>
<evidence type="ECO:0000256" key="6">
    <source>
        <dbReference type="RuleBase" id="RU361240"/>
    </source>
</evidence>
<dbReference type="KEGG" id="bze:COCCADRAFT_35478"/>
<dbReference type="AlphaFoldDB" id="W6YAA8"/>
<dbReference type="eggNOG" id="KOG2195">
    <property type="taxonomic scope" value="Eukaryota"/>
</dbReference>
<feature type="domain" description="PA" evidence="7">
    <location>
        <begin position="122"/>
        <end position="202"/>
    </location>
</feature>
<proteinExistence type="inferred from homology"/>
<dbReference type="SUPFAM" id="SSF53187">
    <property type="entry name" value="Zn-dependent exopeptidases"/>
    <property type="match status" value="1"/>
</dbReference>
<accession>W6YAA8</accession>
<keyword evidence="3 6" id="KW-0479">Metal-binding</keyword>
<comment type="similarity">
    <text evidence="6">Belongs to the peptidase M28 family.</text>
</comment>
<evidence type="ECO:0000256" key="1">
    <source>
        <dbReference type="ARBA" id="ARBA00001947"/>
    </source>
</evidence>
<feature type="domain" description="Peptidase M28" evidence="8">
    <location>
        <begin position="237"/>
        <end position="451"/>
    </location>
</feature>
<dbReference type="GO" id="GO:0006508">
    <property type="term" value="P:proteolysis"/>
    <property type="evidence" value="ECO:0007669"/>
    <property type="project" value="UniProtKB-KW"/>
</dbReference>
<feature type="chain" id="PRO_5005151098" description="Peptide hydrolase" evidence="6">
    <location>
        <begin position="17"/>
        <end position="487"/>
    </location>
</feature>
<dbReference type="RefSeq" id="XP_007710760.1">
    <property type="nucleotide sequence ID" value="XM_007712570.1"/>
</dbReference>
<organism evidence="9 10">
    <name type="scientific">Cochliobolus carbonum (strain 26-R-13)</name>
    <name type="common">Maize leaf spot fungus</name>
    <name type="synonym">Bipolaris zeicola</name>
    <dbReference type="NCBI Taxonomy" id="930089"/>
    <lineage>
        <taxon>Eukaryota</taxon>
        <taxon>Fungi</taxon>
        <taxon>Dikarya</taxon>
        <taxon>Ascomycota</taxon>
        <taxon>Pezizomycotina</taxon>
        <taxon>Dothideomycetes</taxon>
        <taxon>Pleosporomycetidae</taxon>
        <taxon>Pleosporales</taxon>
        <taxon>Pleosporineae</taxon>
        <taxon>Pleosporaceae</taxon>
        <taxon>Bipolaris</taxon>
    </lineage>
</organism>
<evidence type="ECO:0000313" key="9">
    <source>
        <dbReference type="EMBL" id="EUC34903.1"/>
    </source>
</evidence>